<dbReference type="Gene3D" id="6.10.140.2030">
    <property type="match status" value="1"/>
</dbReference>
<proteinExistence type="predicted"/>
<evidence type="ECO:0000256" key="1">
    <source>
        <dbReference type="SAM" id="MobiDB-lite"/>
    </source>
</evidence>
<organism evidence="3 4">
    <name type="scientific">Nesidiocoris tenuis</name>
    <dbReference type="NCBI Taxonomy" id="355587"/>
    <lineage>
        <taxon>Eukaryota</taxon>
        <taxon>Metazoa</taxon>
        <taxon>Ecdysozoa</taxon>
        <taxon>Arthropoda</taxon>
        <taxon>Hexapoda</taxon>
        <taxon>Insecta</taxon>
        <taxon>Pterygota</taxon>
        <taxon>Neoptera</taxon>
        <taxon>Paraneoptera</taxon>
        <taxon>Hemiptera</taxon>
        <taxon>Heteroptera</taxon>
        <taxon>Panheteroptera</taxon>
        <taxon>Cimicomorpha</taxon>
        <taxon>Miridae</taxon>
        <taxon>Dicyphina</taxon>
        <taxon>Nesidiocoris</taxon>
    </lineage>
</organism>
<evidence type="ECO:0000259" key="2">
    <source>
        <dbReference type="Pfam" id="PF16741"/>
    </source>
</evidence>
<reference evidence="3 4" key="1">
    <citation type="submission" date="2020-02" db="EMBL/GenBank/DDBJ databases">
        <authorList>
            <person name="Ferguson B K."/>
        </authorList>
    </citation>
    <scope>NUCLEOTIDE SEQUENCE [LARGE SCALE GENOMIC DNA]</scope>
</reference>
<dbReference type="PANTHER" id="PTHR12517:SF0">
    <property type="entry name" value="INTERMEMBRANE LIPID TRANSFER PROTEIN VPS13B"/>
    <property type="match status" value="1"/>
</dbReference>
<dbReference type="PANTHER" id="PTHR12517">
    <property type="entry name" value="VACUOLAR PROTEIN SORTING-ASSOCIATED PROTEIN 13B"/>
    <property type="match status" value="1"/>
</dbReference>
<dbReference type="InterPro" id="IPR031953">
    <property type="entry name" value="mRNA_decap_C"/>
</dbReference>
<feature type="region of interest" description="Disordered" evidence="1">
    <location>
        <begin position="1005"/>
        <end position="1065"/>
    </location>
</feature>
<name>A0A6H5HIH5_9HEMI</name>
<evidence type="ECO:0000313" key="3">
    <source>
        <dbReference type="EMBL" id="CAB0013802.1"/>
    </source>
</evidence>
<sequence>MRRSAVPRPRQFRNGSSERGEPQVLAGYDGRPHPGIRVTLDWPYDLGCSEQRRLNASRTVQRYLLSCQRKLFMQVRFCGDKLKVANSLMVELQPWALVINTLGLSIALQSTGRFLCALQHFCVLAPPPIEVIFATMHSKIMSGIRILHVSSSYVISNLSGMDLSVAAFSVRKDAIKFRLPSEILYYAVHLPKNSSNNIVGEPLAEWHEIGHGDENGRRLYLIFERSGLVSNPVPLTLGLERSTATALLPVADGNQVNICLEIVFQTKDNVVYITVDRQDSPQLLIHNRTRHLLTVAKSSSEQDWSTAISLVPSSGSRLVNLPQGQDLTATVLRIGYTIHLILAHASHSLIAASDVRSRLSINSQQDEYLIQVNNHLTNLIPSLLIKGERRVMKKQVSPAKSSISASTMSSKATETYLGIGSKECSSAEPVGSADKGAKVEIKTAEEEQDLFYVSDEEMELPVSYSPWKSASEQHKGSADRVADEDDDERYEILWSDDGEEEPALKIPIPDDVVSGTYDLSRPLKLKKFLIAPMEMSVSVHTSTKFYIALDQSPLSFSEFRRTNVVTTPFRLGHALSLHYFLGAIYGTGWALGSLQLLGAPAGLARSVGHGLKNFVTFPYEGFMEGPTGFLFGIMHGSASLMKHITAGTLSSVNKLAGSWSRTLDRLTLSPDDLRYAEEMRRIKPQGIADGIRQGLTEFGVSFLGGVGGLAQQPLEYATGGQGKSLVGSLGRGLVGVMARPISGAAELVALTAHGILSGAGWADIHIAEKLSQKRITEFVRESRRALNSVSSDRSFAGQSASLPPTPPSSEQSLARSPLNCRMEVTPLTMRKCVNPISCMKAILRFSLISRLFATLKMLLMMSSAAYPRLHSYRILFQVNPVVQRLLSTSNPVQTVEEIEKRQKVCSAPEERVHGNAMIHRAGGQPSSGPVPIQRQLSEPQPIKSLENGLSYLRLANGSPAAVNASSIPTQCFFNSSLRQASSPKPEIPLEVSVLERAVIDPPSKPALLPPVMFTTNPKPQEEAASSLGHFGNPTASSSGSDPNLGLQPPNSYGAPPGAGAGNPAGLSPLTKAQLLQAVNYLLKNDADFVNKLHEAYVKSFVDMVS</sequence>
<feature type="region of interest" description="Disordered" evidence="1">
    <location>
        <begin position="790"/>
        <end position="816"/>
    </location>
</feature>
<gene>
    <name evidence="3" type="ORF">NTEN_LOCUS18356</name>
</gene>
<dbReference type="EMBL" id="CADCXU010027019">
    <property type="protein sequence ID" value="CAB0013802.1"/>
    <property type="molecule type" value="Genomic_DNA"/>
</dbReference>
<feature type="region of interest" description="Disordered" evidence="1">
    <location>
        <begin position="1"/>
        <end position="26"/>
    </location>
</feature>
<feature type="compositionally biased region" description="Polar residues" evidence="1">
    <location>
        <begin position="790"/>
        <end position="814"/>
    </location>
</feature>
<dbReference type="InterPro" id="IPR039782">
    <property type="entry name" value="VPS13B"/>
</dbReference>
<accession>A0A6H5HIH5</accession>
<evidence type="ECO:0000313" key="4">
    <source>
        <dbReference type="Proteomes" id="UP000479000"/>
    </source>
</evidence>
<dbReference type="AlphaFoldDB" id="A0A6H5HIH5"/>
<dbReference type="Pfam" id="PF16741">
    <property type="entry name" value="mRNA_decap_C"/>
    <property type="match status" value="1"/>
</dbReference>
<dbReference type="Proteomes" id="UP000479000">
    <property type="component" value="Unassembled WGS sequence"/>
</dbReference>
<feature type="domain" description="mRNA-decapping enzyme C-terminal" evidence="2">
    <location>
        <begin position="1067"/>
        <end position="1101"/>
    </location>
</feature>
<protein>
    <recommendedName>
        <fullName evidence="2">mRNA-decapping enzyme C-terminal domain-containing protein</fullName>
    </recommendedName>
</protein>
<dbReference type="OrthoDB" id="445152at2759"/>
<keyword evidence="4" id="KW-1185">Reference proteome</keyword>